<keyword evidence="2" id="KW-1185">Reference proteome</keyword>
<dbReference type="PROSITE" id="PS51257">
    <property type="entry name" value="PROKAR_LIPOPROTEIN"/>
    <property type="match status" value="1"/>
</dbReference>
<proteinExistence type="predicted"/>
<evidence type="ECO:0000313" key="1">
    <source>
        <dbReference type="EMBL" id="MCC2617821.1"/>
    </source>
</evidence>
<organism evidence="1 2">
    <name type="scientific">Fluctibacter halophilus</name>
    <dbReference type="NCBI Taxonomy" id="226011"/>
    <lineage>
        <taxon>Bacteria</taxon>
        <taxon>Pseudomonadati</taxon>
        <taxon>Pseudomonadota</taxon>
        <taxon>Gammaproteobacteria</taxon>
        <taxon>Alteromonadales</taxon>
        <taxon>Alteromonadaceae</taxon>
        <taxon>Fluctibacter</taxon>
    </lineage>
</organism>
<dbReference type="Proteomes" id="UP001520878">
    <property type="component" value="Unassembled WGS sequence"/>
</dbReference>
<sequence>MKLLFTLAMTITLTACSHTAKRELVGSLVAGAADTKVGYNAQQCTTIEMRCVEGDYQQWQTSDGTEGCSCKRY</sequence>
<accession>A0ABS8GF52</accession>
<dbReference type="RefSeq" id="WP_229162212.1">
    <property type="nucleotide sequence ID" value="NZ_JAJEWP010000006.1"/>
</dbReference>
<evidence type="ECO:0000313" key="2">
    <source>
        <dbReference type="Proteomes" id="UP001520878"/>
    </source>
</evidence>
<gene>
    <name evidence="1" type="ORF">LJ739_16335</name>
</gene>
<dbReference type="EMBL" id="JAJEWP010000006">
    <property type="protein sequence ID" value="MCC2617821.1"/>
    <property type="molecule type" value="Genomic_DNA"/>
</dbReference>
<name>A0ABS8GF52_9ALTE</name>
<evidence type="ECO:0008006" key="3">
    <source>
        <dbReference type="Google" id="ProtNLM"/>
    </source>
</evidence>
<protein>
    <recommendedName>
        <fullName evidence="3">Lipoprotein</fullName>
    </recommendedName>
</protein>
<comment type="caution">
    <text evidence="1">The sequence shown here is derived from an EMBL/GenBank/DDBJ whole genome shotgun (WGS) entry which is preliminary data.</text>
</comment>
<reference evidence="1 2" key="1">
    <citation type="submission" date="2021-10" db="EMBL/GenBank/DDBJ databases">
        <title>Draft genome of Aestuariibacter halophilus JC2043.</title>
        <authorList>
            <person name="Emsley S.A."/>
            <person name="Pfannmuller K.M."/>
            <person name="Ushijima B."/>
            <person name="Saw J.H."/>
            <person name="Videau P."/>
        </authorList>
    </citation>
    <scope>NUCLEOTIDE SEQUENCE [LARGE SCALE GENOMIC DNA]</scope>
    <source>
        <strain evidence="1 2">JC2043</strain>
    </source>
</reference>